<comment type="caution">
    <text evidence="4">Lacks conserved residue(s) required for the propagation of feature annotation.</text>
</comment>
<dbReference type="Pfam" id="PF01734">
    <property type="entry name" value="Patatin"/>
    <property type="match status" value="1"/>
</dbReference>
<keyword evidence="1 4" id="KW-0378">Hydrolase</keyword>
<accession>A0A1C0AAV3</accession>
<evidence type="ECO:0000256" key="4">
    <source>
        <dbReference type="PROSITE-ProRule" id="PRU01161"/>
    </source>
</evidence>
<feature type="short sequence motif" description="GXSXG" evidence="4">
    <location>
        <begin position="84"/>
        <end position="88"/>
    </location>
</feature>
<dbReference type="GO" id="GO:0016787">
    <property type="term" value="F:hydrolase activity"/>
    <property type="evidence" value="ECO:0007669"/>
    <property type="project" value="UniProtKB-UniRule"/>
</dbReference>
<keyword evidence="2 4" id="KW-0442">Lipid degradation</keyword>
<reference evidence="6 7" key="2">
    <citation type="submission" date="2016-08" db="EMBL/GenBank/DDBJ databases">
        <title>Orenia metallireducens sp. nov. strain Z6, a Novel Metal-reducing Firmicute from the Deep Subsurface.</title>
        <authorList>
            <person name="Maxim B.I."/>
            <person name="Kenneth K."/>
            <person name="Flynn T.M."/>
            <person name="Oloughlin E.J."/>
            <person name="Locke R.A."/>
            <person name="Weber J.R."/>
            <person name="Egan S.M."/>
            <person name="Mackie R.I."/>
            <person name="Cann I.K."/>
        </authorList>
    </citation>
    <scope>NUCLEOTIDE SEQUENCE [LARGE SCALE GENOMIC DNA]</scope>
    <source>
        <strain evidence="6 7">Z6</strain>
    </source>
</reference>
<evidence type="ECO:0000256" key="2">
    <source>
        <dbReference type="ARBA" id="ARBA00022963"/>
    </source>
</evidence>
<evidence type="ECO:0000256" key="3">
    <source>
        <dbReference type="ARBA" id="ARBA00023098"/>
    </source>
</evidence>
<dbReference type="PROSITE" id="PS51635">
    <property type="entry name" value="PNPLA"/>
    <property type="match status" value="1"/>
</dbReference>
<feature type="active site" description="Proton acceptor" evidence="4">
    <location>
        <position position="199"/>
    </location>
</feature>
<dbReference type="GO" id="GO:0016042">
    <property type="term" value="P:lipid catabolic process"/>
    <property type="evidence" value="ECO:0007669"/>
    <property type="project" value="UniProtKB-UniRule"/>
</dbReference>
<dbReference type="InterPro" id="IPR016035">
    <property type="entry name" value="Acyl_Trfase/lysoPLipase"/>
</dbReference>
<evidence type="ECO:0000313" key="7">
    <source>
        <dbReference type="Proteomes" id="UP000093514"/>
    </source>
</evidence>
<dbReference type="Gene3D" id="3.40.1090.10">
    <property type="entry name" value="Cytosolic phospholipase A2 catalytic domain"/>
    <property type="match status" value="1"/>
</dbReference>
<dbReference type="SUPFAM" id="SSF52151">
    <property type="entry name" value="FabD/lysophospholipase-like"/>
    <property type="match status" value="1"/>
</dbReference>
<dbReference type="PANTHER" id="PTHR14226:SF29">
    <property type="entry name" value="NEUROPATHY TARGET ESTERASE SWS"/>
    <property type="match status" value="1"/>
</dbReference>
<dbReference type="PANTHER" id="PTHR14226">
    <property type="entry name" value="NEUROPATHY TARGET ESTERASE/SWISS CHEESE D.MELANOGASTER"/>
    <property type="match status" value="1"/>
</dbReference>
<dbReference type="EMBL" id="LWDV01000008">
    <property type="protein sequence ID" value="OCL27411.1"/>
    <property type="molecule type" value="Genomic_DNA"/>
</dbReference>
<protein>
    <recommendedName>
        <fullName evidence="5">PNPLA domain-containing protein</fullName>
    </recommendedName>
</protein>
<sequence length="608" mass="69351">MLKIIILSIIIFNLFISKCLADTELTYITEGNDRYIIEGYQRFKSIESPAVGLALTGGGAPALFNVGVIKALEEEGIPIDLIVGSSMGAIVGTMYGNGLPINVIEEILLKVSFNDMLRFNFASSSSLLDTTRVNKFIEEVALANNLEDFVVPTALLSFDLGSGDKYLATTGQISEVIQSSYSIPFYFPMYNSDDKFLVDAGIVEVSPAKSAKVLGADIVIATIISDDSSSKEYNTPGRSFFRYISLVQKRYTEQIIGNYADIVIEGDVDEYTFMDFDSLKEYIEIGYKSTKAKLPKIKRLLKKKKISLKEYKIKNQDINYSKKLNDVKYDRILLEKADLAPVFYYGRDYSFFKQDLIRSPLYHLQYGFRFSKDHLGISALSIPNNDKQDGIELKFRWTKLTEDIDLLSNFRYESNSRDYLMGLVYYDDNYTFGGGRGYLNKDSFIYLDNNYQLKAESILLRGESDLLFPFEDNKPKILTSHQGNYQLSNIWTLEPKLIFNNTEIMESPLIYRGVIPDKFVKLQLSLNWTYNYESISDMEIMDLLKLTDMQTYLFTDYQKEESSSIAVGVGSKVNLGFLGVKFLDIEGYLAYDNQFEDLNLGFNLYYNF</sequence>
<name>A0A1C0AAV3_9FIRM</name>
<evidence type="ECO:0000313" key="6">
    <source>
        <dbReference type="EMBL" id="OCL27411.1"/>
    </source>
</evidence>
<keyword evidence="7" id="KW-1185">Reference proteome</keyword>
<dbReference type="AlphaFoldDB" id="A0A1C0AAV3"/>
<evidence type="ECO:0000256" key="1">
    <source>
        <dbReference type="ARBA" id="ARBA00022801"/>
    </source>
</evidence>
<dbReference type="InterPro" id="IPR002641">
    <property type="entry name" value="PNPLA_dom"/>
</dbReference>
<feature type="active site" description="Nucleophile" evidence="4">
    <location>
        <position position="86"/>
    </location>
</feature>
<dbReference type="Proteomes" id="UP000093514">
    <property type="component" value="Unassembled WGS sequence"/>
</dbReference>
<reference evidence="7" key="1">
    <citation type="submission" date="2016-07" db="EMBL/GenBank/DDBJ databases">
        <authorList>
            <person name="Florea S."/>
            <person name="Webb J.S."/>
            <person name="Jaromczyk J."/>
            <person name="Schardl C.L."/>
        </authorList>
    </citation>
    <scope>NUCLEOTIDE SEQUENCE [LARGE SCALE GENOMIC DNA]</scope>
    <source>
        <strain evidence="7">Z6</strain>
    </source>
</reference>
<evidence type="ECO:0000259" key="5">
    <source>
        <dbReference type="PROSITE" id="PS51635"/>
    </source>
</evidence>
<dbReference type="InterPro" id="IPR050301">
    <property type="entry name" value="NTE"/>
</dbReference>
<gene>
    <name evidence="6" type="ORF">U472_06190</name>
</gene>
<keyword evidence="3 4" id="KW-0443">Lipid metabolism</keyword>
<proteinExistence type="predicted"/>
<comment type="caution">
    <text evidence="6">The sequence shown here is derived from an EMBL/GenBank/DDBJ whole genome shotgun (WGS) entry which is preliminary data.</text>
</comment>
<organism evidence="6 7">
    <name type="scientific">Orenia metallireducens</name>
    <dbReference type="NCBI Taxonomy" id="1413210"/>
    <lineage>
        <taxon>Bacteria</taxon>
        <taxon>Bacillati</taxon>
        <taxon>Bacillota</taxon>
        <taxon>Clostridia</taxon>
        <taxon>Halanaerobiales</taxon>
        <taxon>Halobacteroidaceae</taxon>
        <taxon>Orenia</taxon>
    </lineage>
</organism>
<feature type="domain" description="PNPLA" evidence="5">
    <location>
        <begin position="53"/>
        <end position="212"/>
    </location>
</feature>